<dbReference type="Pfam" id="PF01849">
    <property type="entry name" value="NAC"/>
    <property type="match status" value="1"/>
</dbReference>
<dbReference type="NCBIfam" id="TIGR00264">
    <property type="entry name" value="archaeal-type nascent polypeptide-associated complex protein"/>
    <property type="match status" value="1"/>
</dbReference>
<evidence type="ECO:0000256" key="5">
    <source>
        <dbReference type="NCBIfam" id="TIGR00264"/>
    </source>
</evidence>
<dbReference type="AlphaFoldDB" id="M0MW56"/>
<sequence>MFGGGGGMNPRKLNQMMEQMGIDIEELDAEEIVIRTGDEELVFDQPDVQRMDAQGQATYTITGEPETRPAGGGEEATPLGAGDDGGSSGDGDENGGDVIPEEDVGIVSQRTGASEDDAREALEATDGDLAAAVSRLE</sequence>
<name>M0MW56_9EURY</name>
<comment type="subunit">
    <text evidence="4">Homodimer. Interacts with the ribosome. Binds ribosomal RNA.</text>
</comment>
<accession>M0MW56</accession>
<dbReference type="InterPro" id="IPR009060">
    <property type="entry name" value="UBA-like_sf"/>
</dbReference>
<keyword evidence="2 4" id="KW-0694">RNA-binding</keyword>
<protein>
    <recommendedName>
        <fullName evidence="4 5">Nascent polypeptide-associated complex protein</fullName>
    </recommendedName>
</protein>
<dbReference type="EMBL" id="AOME01000080">
    <property type="protein sequence ID" value="EMA49044.1"/>
    <property type="molecule type" value="Genomic_DNA"/>
</dbReference>
<dbReference type="InterPro" id="IPR002715">
    <property type="entry name" value="Nas_poly-pep-assoc_cplx_dom"/>
</dbReference>
<dbReference type="HAMAP" id="MF_00814">
    <property type="entry name" value="NAC_arch"/>
    <property type="match status" value="1"/>
</dbReference>
<dbReference type="PROSITE" id="PS51151">
    <property type="entry name" value="NAC_AB"/>
    <property type="match status" value="1"/>
</dbReference>
<dbReference type="Gene3D" id="2.20.70.30">
    <property type="entry name" value="Nascent polypeptide-associated complex domain"/>
    <property type="match status" value="1"/>
</dbReference>
<evidence type="ECO:0000313" key="9">
    <source>
        <dbReference type="Proteomes" id="UP000011625"/>
    </source>
</evidence>
<dbReference type="GO" id="GO:0003723">
    <property type="term" value="F:RNA binding"/>
    <property type="evidence" value="ECO:0007669"/>
    <property type="project" value="UniProtKB-UniRule"/>
</dbReference>
<feature type="domain" description="NAC-A/B" evidence="7">
    <location>
        <begin position="7"/>
        <end position="74"/>
    </location>
</feature>
<organism evidence="8 9">
    <name type="scientific">Halococcus salifodinae DSM 8989</name>
    <dbReference type="NCBI Taxonomy" id="1227456"/>
    <lineage>
        <taxon>Archaea</taxon>
        <taxon>Methanobacteriati</taxon>
        <taxon>Methanobacteriota</taxon>
        <taxon>Stenosarchaea group</taxon>
        <taxon>Halobacteria</taxon>
        <taxon>Halobacteriales</taxon>
        <taxon>Halococcaceae</taxon>
        <taxon>Halococcus</taxon>
    </lineage>
</organism>
<comment type="caution">
    <text evidence="8">The sequence shown here is derived from an EMBL/GenBank/DDBJ whole genome shotgun (WGS) entry which is preliminary data.</text>
</comment>
<dbReference type="GO" id="GO:0015031">
    <property type="term" value="P:protein transport"/>
    <property type="evidence" value="ECO:0007669"/>
    <property type="project" value="UniProtKB-UniRule"/>
</dbReference>
<dbReference type="InterPro" id="IPR038187">
    <property type="entry name" value="NAC_A/B_dom_sf"/>
</dbReference>
<keyword evidence="3 4" id="KW-0653">Protein transport</keyword>
<comment type="function">
    <text evidence="4">Contacts the emerging nascent chain on the ribosome.</text>
</comment>
<evidence type="ECO:0000256" key="2">
    <source>
        <dbReference type="ARBA" id="ARBA00022884"/>
    </source>
</evidence>
<dbReference type="Proteomes" id="UP000011625">
    <property type="component" value="Unassembled WGS sequence"/>
</dbReference>
<keyword evidence="1 4" id="KW-0813">Transport</keyword>
<evidence type="ECO:0000259" key="7">
    <source>
        <dbReference type="PROSITE" id="PS51151"/>
    </source>
</evidence>
<dbReference type="Pfam" id="PF14555">
    <property type="entry name" value="UBA_4"/>
    <property type="match status" value="1"/>
</dbReference>
<dbReference type="OrthoDB" id="53273at2157"/>
<dbReference type="PATRIC" id="fig|1227456.3.peg.3795"/>
<dbReference type="InterPro" id="IPR005231">
    <property type="entry name" value="NAC_arc"/>
</dbReference>
<evidence type="ECO:0000256" key="1">
    <source>
        <dbReference type="ARBA" id="ARBA00022448"/>
    </source>
</evidence>
<dbReference type="STRING" id="1227456.C450_18659"/>
<dbReference type="RefSeq" id="WP_005046000.1">
    <property type="nucleotide sequence ID" value="NZ_AOME01000080.1"/>
</dbReference>
<feature type="compositionally biased region" description="Acidic residues" evidence="6">
    <location>
        <begin position="90"/>
        <end position="104"/>
    </location>
</feature>
<comment type="similarity">
    <text evidence="4">Belongs to the NAC-alpha family.</text>
</comment>
<evidence type="ECO:0000256" key="3">
    <source>
        <dbReference type="ARBA" id="ARBA00022927"/>
    </source>
</evidence>
<reference evidence="8 9" key="1">
    <citation type="journal article" date="2014" name="PLoS Genet.">
        <title>Phylogenetically driven sequencing of extremely halophilic archaea reveals strategies for static and dynamic osmo-response.</title>
        <authorList>
            <person name="Becker E.A."/>
            <person name="Seitzer P.M."/>
            <person name="Tritt A."/>
            <person name="Larsen D."/>
            <person name="Krusor M."/>
            <person name="Yao A.I."/>
            <person name="Wu D."/>
            <person name="Madern D."/>
            <person name="Eisen J.A."/>
            <person name="Darling A.E."/>
            <person name="Facciotti M.T."/>
        </authorList>
    </citation>
    <scope>NUCLEOTIDE SEQUENCE [LARGE SCALE GENOMIC DNA]</scope>
    <source>
        <strain evidence="8 9">DSM 8989</strain>
    </source>
</reference>
<feature type="compositionally biased region" description="Acidic residues" evidence="6">
    <location>
        <begin position="114"/>
        <end position="126"/>
    </location>
</feature>
<evidence type="ECO:0000256" key="6">
    <source>
        <dbReference type="SAM" id="MobiDB-lite"/>
    </source>
</evidence>
<keyword evidence="9" id="KW-1185">Reference proteome</keyword>
<dbReference type="SUPFAM" id="SSF46934">
    <property type="entry name" value="UBA-like"/>
    <property type="match status" value="1"/>
</dbReference>
<gene>
    <name evidence="4 8" type="primary">nac</name>
    <name evidence="8" type="ORF">C450_18659</name>
</gene>
<dbReference type="Gene3D" id="1.10.8.10">
    <property type="entry name" value="DNA helicase RuvA subunit, C-terminal domain"/>
    <property type="match status" value="1"/>
</dbReference>
<evidence type="ECO:0000256" key="4">
    <source>
        <dbReference type="HAMAP-Rule" id="MF_00814"/>
    </source>
</evidence>
<evidence type="ECO:0000313" key="8">
    <source>
        <dbReference type="EMBL" id="EMA49044.1"/>
    </source>
</evidence>
<feature type="region of interest" description="Disordered" evidence="6">
    <location>
        <begin position="58"/>
        <end position="127"/>
    </location>
</feature>
<proteinExistence type="inferred from homology"/>
<dbReference type="SMART" id="SM01407">
    <property type="entry name" value="NAC"/>
    <property type="match status" value="1"/>
</dbReference>